<dbReference type="CDD" id="cd14688">
    <property type="entry name" value="bZIP_YAP"/>
    <property type="match status" value="1"/>
</dbReference>
<protein>
    <recommendedName>
        <fullName evidence="4">BZIP domain-containing protein</fullName>
    </recommendedName>
</protein>
<reference evidence="2 3" key="1">
    <citation type="submission" date="2019-02" db="EMBL/GenBank/DDBJ databases">
        <title>Genome sequencing of the rare red list fungi Hericium alpestre (H. flagellum).</title>
        <authorList>
            <person name="Buettner E."/>
            <person name="Kellner H."/>
        </authorList>
    </citation>
    <scope>NUCLEOTIDE SEQUENCE [LARGE SCALE GENOMIC DNA]</scope>
    <source>
        <strain evidence="2 3">DSM 108284</strain>
    </source>
</reference>
<gene>
    <name evidence="2" type="ORF">EWM64_g10168</name>
</gene>
<name>A0A4Y9ZHE1_9AGAM</name>
<evidence type="ECO:0000256" key="1">
    <source>
        <dbReference type="SAM" id="MobiDB-lite"/>
    </source>
</evidence>
<organism evidence="2 3">
    <name type="scientific">Hericium alpestre</name>
    <dbReference type="NCBI Taxonomy" id="135208"/>
    <lineage>
        <taxon>Eukaryota</taxon>
        <taxon>Fungi</taxon>
        <taxon>Dikarya</taxon>
        <taxon>Basidiomycota</taxon>
        <taxon>Agaricomycotina</taxon>
        <taxon>Agaricomycetes</taxon>
        <taxon>Russulales</taxon>
        <taxon>Hericiaceae</taxon>
        <taxon>Hericium</taxon>
    </lineage>
</organism>
<evidence type="ECO:0008006" key="4">
    <source>
        <dbReference type="Google" id="ProtNLM"/>
    </source>
</evidence>
<accession>A0A4Y9ZHE1</accession>
<dbReference type="AlphaFoldDB" id="A0A4Y9ZHE1"/>
<evidence type="ECO:0000313" key="2">
    <source>
        <dbReference type="EMBL" id="TFY73844.1"/>
    </source>
</evidence>
<feature type="region of interest" description="Disordered" evidence="1">
    <location>
        <begin position="1"/>
        <end position="47"/>
    </location>
</feature>
<evidence type="ECO:0000313" key="3">
    <source>
        <dbReference type="Proteomes" id="UP000298061"/>
    </source>
</evidence>
<sequence>MAQPTPPSASTPDRPERSRNAKAQARHRAKRKAYIEQATNSSATSSTYNEVRIRLSHCPRSGMLHAVQPSVRGPPHTIHDWNADAELFMFSGGRLQEKCGSGGVVTNSTTEQHKGKELQFTTVTCPALQSKDAARALEARQTTVNVCSKGGCTVDCVDTGEQPEWATAMTSLIIWSFCTEFLVDPAAFSYIKYDTCAFGLLNNDVIVDDVCYDTFALNSIIVADDCFGDWPAPTATAGGLCLTPNAEYDA</sequence>
<dbReference type="Proteomes" id="UP000298061">
    <property type="component" value="Unassembled WGS sequence"/>
</dbReference>
<feature type="compositionally biased region" description="Low complexity" evidence="1">
    <location>
        <begin position="38"/>
        <end position="47"/>
    </location>
</feature>
<dbReference type="OrthoDB" id="3174532at2759"/>
<comment type="caution">
    <text evidence="2">The sequence shown here is derived from an EMBL/GenBank/DDBJ whole genome shotgun (WGS) entry which is preliminary data.</text>
</comment>
<proteinExistence type="predicted"/>
<dbReference type="EMBL" id="SFCI01002490">
    <property type="protein sequence ID" value="TFY73844.1"/>
    <property type="molecule type" value="Genomic_DNA"/>
</dbReference>
<keyword evidence="3" id="KW-1185">Reference proteome</keyword>